<feature type="region of interest" description="Disordered" evidence="3">
    <location>
        <begin position="444"/>
        <end position="554"/>
    </location>
</feature>
<dbReference type="InterPro" id="IPR036612">
    <property type="entry name" value="KH_dom_type_1_sf"/>
</dbReference>
<feature type="domain" description="KHDC4/BBP-like KH-domain type I" evidence="4">
    <location>
        <begin position="215"/>
        <end position="288"/>
    </location>
</feature>
<evidence type="ECO:0000259" key="5">
    <source>
        <dbReference type="Pfam" id="PF23469"/>
    </source>
</evidence>
<evidence type="ECO:0000313" key="6">
    <source>
        <dbReference type="EMBL" id="KAK8948975.1"/>
    </source>
</evidence>
<keyword evidence="7" id="KW-1185">Reference proteome</keyword>
<feature type="domain" description="ATP-dependent RNA helicase PRP5/DDX46/KHDC4 KH" evidence="5">
    <location>
        <begin position="94"/>
        <end position="182"/>
    </location>
</feature>
<dbReference type="Proteomes" id="UP001418222">
    <property type="component" value="Unassembled WGS sequence"/>
</dbReference>
<protein>
    <recommendedName>
        <fullName evidence="1">Protein RIK</fullName>
    </recommendedName>
    <alternativeName>
        <fullName evidence="2">Rough sheath 2-interacting KH domain protein</fullName>
    </alternativeName>
</protein>
<evidence type="ECO:0000256" key="1">
    <source>
        <dbReference type="ARBA" id="ARBA00070402"/>
    </source>
</evidence>
<dbReference type="CDD" id="cd22471">
    <property type="entry name" value="KH-I_RIK_like_rpt1"/>
    <property type="match status" value="1"/>
</dbReference>
<dbReference type="FunFam" id="3.30.1370.10:FF:000037">
    <property type="entry name" value="KH domain protein"/>
    <property type="match status" value="1"/>
</dbReference>
<dbReference type="EMBL" id="JBBWWQ010000004">
    <property type="protein sequence ID" value="KAK8948975.1"/>
    <property type="molecule type" value="Genomic_DNA"/>
</dbReference>
<evidence type="ECO:0000259" key="4">
    <source>
        <dbReference type="Pfam" id="PF22675"/>
    </source>
</evidence>
<gene>
    <name evidence="6" type="ORF">KSP39_PZI005017</name>
</gene>
<organism evidence="6 7">
    <name type="scientific">Platanthera zijinensis</name>
    <dbReference type="NCBI Taxonomy" id="2320716"/>
    <lineage>
        <taxon>Eukaryota</taxon>
        <taxon>Viridiplantae</taxon>
        <taxon>Streptophyta</taxon>
        <taxon>Embryophyta</taxon>
        <taxon>Tracheophyta</taxon>
        <taxon>Spermatophyta</taxon>
        <taxon>Magnoliopsida</taxon>
        <taxon>Liliopsida</taxon>
        <taxon>Asparagales</taxon>
        <taxon>Orchidaceae</taxon>
        <taxon>Orchidoideae</taxon>
        <taxon>Orchideae</taxon>
        <taxon>Orchidinae</taxon>
        <taxon>Platanthera</taxon>
    </lineage>
</organism>
<dbReference type="AlphaFoldDB" id="A0AAP0BRU0"/>
<evidence type="ECO:0000256" key="2">
    <source>
        <dbReference type="ARBA" id="ARBA00081001"/>
    </source>
</evidence>
<dbReference type="PANTHER" id="PTHR15744">
    <property type="entry name" value="BLOM7"/>
    <property type="match status" value="1"/>
</dbReference>
<dbReference type="InterPro" id="IPR031121">
    <property type="entry name" value="RIK/BLOM7"/>
</dbReference>
<reference evidence="6 7" key="1">
    <citation type="journal article" date="2022" name="Nat. Plants">
        <title>Genomes of leafy and leafless Platanthera orchids illuminate the evolution of mycoheterotrophy.</title>
        <authorList>
            <person name="Li M.H."/>
            <person name="Liu K.W."/>
            <person name="Li Z."/>
            <person name="Lu H.C."/>
            <person name="Ye Q.L."/>
            <person name="Zhang D."/>
            <person name="Wang J.Y."/>
            <person name="Li Y.F."/>
            <person name="Zhong Z.M."/>
            <person name="Liu X."/>
            <person name="Yu X."/>
            <person name="Liu D.K."/>
            <person name="Tu X.D."/>
            <person name="Liu B."/>
            <person name="Hao Y."/>
            <person name="Liao X.Y."/>
            <person name="Jiang Y.T."/>
            <person name="Sun W.H."/>
            <person name="Chen J."/>
            <person name="Chen Y.Q."/>
            <person name="Ai Y."/>
            <person name="Zhai J.W."/>
            <person name="Wu S.S."/>
            <person name="Zhou Z."/>
            <person name="Hsiao Y.Y."/>
            <person name="Wu W.L."/>
            <person name="Chen Y.Y."/>
            <person name="Lin Y.F."/>
            <person name="Hsu J.L."/>
            <person name="Li C.Y."/>
            <person name="Wang Z.W."/>
            <person name="Zhao X."/>
            <person name="Zhong W.Y."/>
            <person name="Ma X.K."/>
            <person name="Ma L."/>
            <person name="Huang J."/>
            <person name="Chen G.Z."/>
            <person name="Huang M.Z."/>
            <person name="Huang L."/>
            <person name="Peng D.H."/>
            <person name="Luo Y.B."/>
            <person name="Zou S.Q."/>
            <person name="Chen S.P."/>
            <person name="Lan S."/>
            <person name="Tsai W.C."/>
            <person name="Van de Peer Y."/>
            <person name="Liu Z.J."/>
        </authorList>
    </citation>
    <scope>NUCLEOTIDE SEQUENCE [LARGE SCALE GENOMIC DNA]</scope>
    <source>
        <strain evidence="6">Lor287</strain>
    </source>
</reference>
<evidence type="ECO:0000256" key="3">
    <source>
        <dbReference type="SAM" id="MobiDB-lite"/>
    </source>
</evidence>
<feature type="compositionally biased region" description="Pro residues" evidence="3">
    <location>
        <begin position="475"/>
        <end position="505"/>
    </location>
</feature>
<dbReference type="GO" id="GO:0003723">
    <property type="term" value="F:RNA binding"/>
    <property type="evidence" value="ECO:0007669"/>
    <property type="project" value="InterPro"/>
</dbReference>
<proteinExistence type="predicted"/>
<sequence length="597" mass="63962">MTEDTGRTPSEKTTVAASAMRQRKKRKWDVPAEFCISPGISIPGVFTAGIGSISTPGVFPLSNASTNTIIPSIIPSAATIVQKLSQPKVQDELIAREIVINDAEPTIRYRLTKRQTQEEIQRSTGAVVITRGKYRPPNALSDGEKPLYLHISAGSHLKDMAERIIAVDRAASMVEEILRQGHNSLSNSSQYTAFSNSGQVIQSLSTCVFLGFESDPSQNIAARIRGPNDQYINHIINETGVSVVLRGLGSDNHDLSHAEDAQQLHLYLSSTSSRSLEAARSLAENLLDTISAECGASRVSSSKVYSAVPPPQQLLAGVQSSATMEVSVNPVVSSSCATAATAYTTATAYATTTAGTCYIGYGGIYPQATPLQQVALALKQAPVSTPSVVASTTAHTNALSKITSISKADTEKRPSQKRKFQELPIISKGLAALNQNSLQGSECFKPGLEADAGTRKFPSIPPPEMTPTRFGELSRPPPPPPRMMPPPPPPPRMMPPPPPKFPSSPPHSDASNCNSKKTMPPPPPPQFPPSQSLPEANSPSIPEAKFLSSITEPTSDNLLKLVEYEEEEDEDDVSSIAEESCRSNMIRSSSSKPFWAL</sequence>
<dbReference type="GO" id="GO:0005634">
    <property type="term" value="C:nucleus"/>
    <property type="evidence" value="ECO:0007669"/>
    <property type="project" value="InterPro"/>
</dbReference>
<dbReference type="SUPFAM" id="SSF54791">
    <property type="entry name" value="Eukaryotic type KH-domain (KH-domain type I)"/>
    <property type="match status" value="1"/>
</dbReference>
<comment type="caution">
    <text evidence="6">The sequence shown here is derived from an EMBL/GenBank/DDBJ whole genome shotgun (WGS) entry which is preliminary data.</text>
</comment>
<dbReference type="Pfam" id="PF22675">
    <property type="entry name" value="KH-I_KHDC4-BBP"/>
    <property type="match status" value="1"/>
</dbReference>
<dbReference type="Gene3D" id="3.30.1370.10">
    <property type="entry name" value="K Homology domain, type 1"/>
    <property type="match status" value="2"/>
</dbReference>
<dbReference type="Pfam" id="PF23469">
    <property type="entry name" value="KH_12"/>
    <property type="match status" value="1"/>
</dbReference>
<evidence type="ECO:0000313" key="7">
    <source>
        <dbReference type="Proteomes" id="UP001418222"/>
    </source>
</evidence>
<feature type="compositionally biased region" description="Pro residues" evidence="3">
    <location>
        <begin position="519"/>
        <end position="528"/>
    </location>
</feature>
<dbReference type="InterPro" id="IPR055256">
    <property type="entry name" value="KH_1_KHDC4/BBP-like"/>
</dbReference>
<dbReference type="PANTHER" id="PTHR15744:SF0">
    <property type="entry name" value="KH HOMOLOGY DOMAIN-CONTAINING PROTEIN 4"/>
    <property type="match status" value="1"/>
</dbReference>
<name>A0AAP0BRU0_9ASPA</name>
<accession>A0AAP0BRU0</accession>
<dbReference type="InterPro" id="IPR056149">
    <property type="entry name" value="PRP5/DDX46/KHDC4_KH"/>
</dbReference>